<dbReference type="Proteomes" id="UP000002861">
    <property type="component" value="Chromosome"/>
</dbReference>
<accession>A6KYZ9</accession>
<dbReference type="PaxDb" id="435590-BVU_0968"/>
<sequence>MIFLRISKFYHAIYQRVSFVLLLLKVVSGISVSRFSFFHGDFSTCPSFPPYVFPFSACHFFSWDGPPLKTPCSGHATLPFLTGGLRGSSP</sequence>
<dbReference type="STRING" id="435590.BVU_0968"/>
<gene>
    <name evidence="1" type="ordered locus">BVU_0968</name>
</gene>
<dbReference type="KEGG" id="bvu:BVU_0968"/>
<protein>
    <submittedName>
        <fullName evidence="1">Uncharacterized protein</fullName>
    </submittedName>
</protein>
<dbReference type="HOGENOM" id="CLU_2434865_0_0_10"/>
<dbReference type="EMBL" id="CP000139">
    <property type="protein sequence ID" value="ABR38663.1"/>
    <property type="molecule type" value="Genomic_DNA"/>
</dbReference>
<proteinExistence type="predicted"/>
<name>A6KYZ9_PHOV8</name>
<evidence type="ECO:0000313" key="1">
    <source>
        <dbReference type="EMBL" id="ABR38663.1"/>
    </source>
</evidence>
<reference evidence="1 2" key="1">
    <citation type="journal article" date="2007" name="PLoS Biol.">
        <title>Evolution of symbiotic bacteria in the distal human intestine.</title>
        <authorList>
            <person name="Xu J."/>
            <person name="Mahowald M.A."/>
            <person name="Ley R.E."/>
            <person name="Lozupone C.A."/>
            <person name="Hamady M."/>
            <person name="Martens E.C."/>
            <person name="Henrissat B."/>
            <person name="Coutinho P.M."/>
            <person name="Minx P."/>
            <person name="Latreille P."/>
            <person name="Cordum H."/>
            <person name="Van Brunt A."/>
            <person name="Kim K."/>
            <person name="Fulton R.S."/>
            <person name="Fulton L.A."/>
            <person name="Clifton S.W."/>
            <person name="Wilson R.K."/>
            <person name="Knight R.D."/>
            <person name="Gordon J.I."/>
        </authorList>
    </citation>
    <scope>NUCLEOTIDE SEQUENCE [LARGE SCALE GENOMIC DNA]</scope>
    <source>
        <strain evidence="2">ATCC 8482 / DSM 1447 / JCM 5826 / CCUG 4940 / NBRC 14291 / NCTC 11154</strain>
    </source>
</reference>
<dbReference type="AlphaFoldDB" id="A6KYZ9"/>
<organism evidence="1 2">
    <name type="scientific">Phocaeicola vulgatus (strain ATCC 8482 / DSM 1447 / JCM 5826 / CCUG 4940 / NBRC 14291 / NCTC 11154)</name>
    <name type="common">Bacteroides vulgatus</name>
    <dbReference type="NCBI Taxonomy" id="435590"/>
    <lineage>
        <taxon>Bacteria</taxon>
        <taxon>Pseudomonadati</taxon>
        <taxon>Bacteroidota</taxon>
        <taxon>Bacteroidia</taxon>
        <taxon>Bacteroidales</taxon>
        <taxon>Bacteroidaceae</taxon>
        <taxon>Phocaeicola</taxon>
    </lineage>
</organism>
<evidence type="ECO:0000313" key="2">
    <source>
        <dbReference type="Proteomes" id="UP000002861"/>
    </source>
</evidence>